<dbReference type="Gene3D" id="3.10.450.50">
    <property type="match status" value="1"/>
</dbReference>
<dbReference type="InterPro" id="IPR024507">
    <property type="entry name" value="AtzH-like"/>
</dbReference>
<reference evidence="3" key="1">
    <citation type="submission" date="2023-06" db="EMBL/GenBank/DDBJ databases">
        <title>Draft genome sequence of Nocardioides sp. SOB77.</title>
        <authorList>
            <person name="Zhang G."/>
        </authorList>
    </citation>
    <scope>NUCLEOTIDE SEQUENCE</scope>
    <source>
        <strain evidence="3">SOB77</strain>
    </source>
</reference>
<keyword evidence="4" id="KW-1185">Reference proteome</keyword>
<dbReference type="Gene3D" id="3.90.1300.10">
    <property type="entry name" value="Amidase signature (AS) domain"/>
    <property type="match status" value="1"/>
</dbReference>
<dbReference type="EMBL" id="JAUHJQ010000002">
    <property type="protein sequence ID" value="MDN4172403.1"/>
    <property type="molecule type" value="Genomic_DNA"/>
</dbReference>
<dbReference type="PANTHER" id="PTHR46310:SF7">
    <property type="entry name" value="AMIDASE 1"/>
    <property type="match status" value="1"/>
</dbReference>
<dbReference type="PROSITE" id="PS00571">
    <property type="entry name" value="AMIDASES"/>
    <property type="match status" value="1"/>
</dbReference>
<dbReference type="PANTHER" id="PTHR46310">
    <property type="entry name" value="AMIDASE 1"/>
    <property type="match status" value="1"/>
</dbReference>
<evidence type="ECO:0000259" key="2">
    <source>
        <dbReference type="Pfam" id="PF01425"/>
    </source>
</evidence>
<dbReference type="Proteomes" id="UP001168620">
    <property type="component" value="Unassembled WGS sequence"/>
</dbReference>
<dbReference type="SUPFAM" id="SSF75304">
    <property type="entry name" value="Amidase signature (AS) enzymes"/>
    <property type="match status" value="1"/>
</dbReference>
<sequence>MSTSPTPVPRPAPGPSGASKPVPAGLVEAFWAYERALMSDDLDALDRLFAPGPTTLRGDAAGLLVGHDAISAFRGRRGGAPRRRIVQTHVQTVDDDHALVVAVTELERGGRGLQTQLWARLADGWQVTAAHVAVPPPALDTRVWRVVGEPLVHGAGTGPLAGESVAVKDLYAVAGHRTGAGNPAWLDAAPTARDHAHAVARLLAAGADVRGIARTDELAWSLAGTNAHTGAPPNPRAPYRVPGGSSSGSASAVSLGHATIGLGTDTGGSIRVPAAYQGLFGIRTTHGAVAVDGLLPLAPSFDTVGWLTRSAALLAAVGDVLLPEPPASSAGGSEEVVVVPALLDLASPEVSAAVRGLAPDTSEERWPLEDLPAWLDAFRTVQAWEAWQSWGAWLEGRLHVLGPDVRGRFEQARTLTDAEAGAARAVVDEARTTVRALVGGRVLLLPSASSVAPRLDEDLEPVRASTLLLTCLAGLGGLPAVSVPVTTSPAAGGLPAGACLLAAPGRDRDLLRLAGVLGGEGSARSEGTRSFN</sequence>
<feature type="region of interest" description="Disordered" evidence="1">
    <location>
        <begin position="1"/>
        <end position="21"/>
    </location>
</feature>
<name>A0ABT8FCI3_9ACTN</name>
<proteinExistence type="predicted"/>
<evidence type="ECO:0000313" key="4">
    <source>
        <dbReference type="Proteomes" id="UP001168620"/>
    </source>
</evidence>
<dbReference type="InterPro" id="IPR032710">
    <property type="entry name" value="NTF2-like_dom_sf"/>
</dbReference>
<dbReference type="SUPFAM" id="SSF54427">
    <property type="entry name" value="NTF2-like"/>
    <property type="match status" value="1"/>
</dbReference>
<dbReference type="Pfam" id="PF11533">
    <property type="entry name" value="AtzH-like"/>
    <property type="match status" value="1"/>
</dbReference>
<dbReference type="RefSeq" id="WP_300951326.1">
    <property type="nucleotide sequence ID" value="NZ_JAUHJQ010000002.1"/>
</dbReference>
<dbReference type="Pfam" id="PF01425">
    <property type="entry name" value="Amidase"/>
    <property type="match status" value="1"/>
</dbReference>
<protein>
    <submittedName>
        <fullName evidence="3">DUF3225 domain-containing protein</fullName>
    </submittedName>
</protein>
<feature type="compositionally biased region" description="Pro residues" evidence="1">
    <location>
        <begin position="1"/>
        <end position="14"/>
    </location>
</feature>
<dbReference type="InterPro" id="IPR020556">
    <property type="entry name" value="Amidase_CS"/>
</dbReference>
<dbReference type="InterPro" id="IPR036928">
    <property type="entry name" value="AS_sf"/>
</dbReference>
<gene>
    <name evidence="3" type="ORF">QWY28_05575</name>
</gene>
<accession>A0ABT8FCI3</accession>
<evidence type="ECO:0000313" key="3">
    <source>
        <dbReference type="EMBL" id="MDN4172403.1"/>
    </source>
</evidence>
<feature type="domain" description="Amidase" evidence="2">
    <location>
        <begin position="156"/>
        <end position="322"/>
    </location>
</feature>
<organism evidence="3 4">
    <name type="scientific">Nocardioides oceani</name>
    <dbReference type="NCBI Taxonomy" id="3058369"/>
    <lineage>
        <taxon>Bacteria</taxon>
        <taxon>Bacillati</taxon>
        <taxon>Actinomycetota</taxon>
        <taxon>Actinomycetes</taxon>
        <taxon>Propionibacteriales</taxon>
        <taxon>Nocardioidaceae</taxon>
        <taxon>Nocardioides</taxon>
    </lineage>
</organism>
<evidence type="ECO:0000256" key="1">
    <source>
        <dbReference type="SAM" id="MobiDB-lite"/>
    </source>
</evidence>
<dbReference type="InterPro" id="IPR023631">
    <property type="entry name" value="Amidase_dom"/>
</dbReference>
<comment type="caution">
    <text evidence="3">The sequence shown here is derived from an EMBL/GenBank/DDBJ whole genome shotgun (WGS) entry which is preliminary data.</text>
</comment>